<gene>
    <name evidence="3" type="ORF">CSUB_C0024</name>
</gene>
<feature type="compositionally biased region" description="Low complexity" evidence="1">
    <location>
        <begin position="21"/>
        <end position="37"/>
    </location>
</feature>
<feature type="region of interest" description="Disordered" evidence="1">
    <location>
        <begin position="1"/>
        <end position="65"/>
    </location>
</feature>
<proteinExistence type="predicted"/>
<keyword evidence="2" id="KW-0472">Membrane</keyword>
<protein>
    <submittedName>
        <fullName evidence="3">Uncharacterized protein</fullName>
    </submittedName>
</protein>
<dbReference type="EMBL" id="BA000048">
    <property type="protein sequence ID" value="BAJ49893.1"/>
    <property type="molecule type" value="Genomic_DNA"/>
</dbReference>
<reference evidence="3 4" key="1">
    <citation type="journal article" date="2005" name="Environ. Microbiol.">
        <title>Genetic and functional properties of uncultivated thermophilic crenarchaeotes from a subsurface gold mine as revealed by analysis of genome fragments.</title>
        <authorList>
            <person name="Nunoura T."/>
            <person name="Hirayama H."/>
            <person name="Takami H."/>
            <person name="Oida H."/>
            <person name="Nishi S."/>
            <person name="Shimamura S."/>
            <person name="Suzuki Y."/>
            <person name="Inagaki F."/>
            <person name="Takai K."/>
            <person name="Nealson K.H."/>
            <person name="Horikoshi K."/>
        </authorList>
    </citation>
    <scope>NUCLEOTIDE SEQUENCE [LARGE SCALE GENOMIC DNA]</scope>
</reference>
<keyword evidence="2" id="KW-1133">Transmembrane helix</keyword>
<name>E6P7I2_CALS0</name>
<feature type="compositionally biased region" description="Polar residues" evidence="1">
    <location>
        <begin position="137"/>
        <end position="149"/>
    </location>
</feature>
<dbReference type="BioCyc" id="CCAL311458:G131R-26-MONOMER"/>
<sequence length="235" mass="24744">MEETPCLSHGEDGSESFLGGASESPESSEPSAWVSPAGANRTRAGRLPIHSWSHKGRPDTCTVLETSRSSASSACLQAAAAQGQAAAPAAHGQAGPPYAGAAHGQAHRRARTRARPRGGGRRTGRRMHRPAHGQGLRSPSTRAWSQARASQPPPPPHIYQWGGRLVSGVYGMVVLVMGLLVNLCPGFLATSSPHPRVRLGLCFAAFGRVASTRARKPSQDGEKGPRHPKNPIETI</sequence>
<feature type="region of interest" description="Disordered" evidence="1">
    <location>
        <begin position="87"/>
        <end position="155"/>
    </location>
</feature>
<feature type="compositionally biased region" description="Low complexity" evidence="1">
    <location>
        <begin position="87"/>
        <end position="104"/>
    </location>
</feature>
<dbReference type="KEGG" id="csu:CSUB_C0024"/>
<dbReference type="AlphaFoldDB" id="E6P7I2"/>
<feature type="transmembrane region" description="Helical" evidence="2">
    <location>
        <begin position="169"/>
        <end position="189"/>
    </location>
</feature>
<feature type="region of interest" description="Disordered" evidence="1">
    <location>
        <begin position="212"/>
        <end position="235"/>
    </location>
</feature>
<evidence type="ECO:0000313" key="4">
    <source>
        <dbReference type="Proteomes" id="UP000008120"/>
    </source>
</evidence>
<dbReference type="Proteomes" id="UP000008120">
    <property type="component" value="Chromosome"/>
</dbReference>
<evidence type="ECO:0000313" key="3">
    <source>
        <dbReference type="EMBL" id="BAJ49893.1"/>
    </source>
</evidence>
<reference evidence="3 4" key="2">
    <citation type="journal article" date="2011" name="Nucleic Acids Res.">
        <title>Insights into the evolution of Archaea and eukaryotic protein modifier systems revealed by the genome of a novel archaeal group.</title>
        <authorList>
            <person name="Nunoura T."/>
            <person name="Takaki Y."/>
            <person name="Kakuta J."/>
            <person name="Nishi S."/>
            <person name="Sugahara J."/>
            <person name="Kazama H."/>
            <person name="Chee G."/>
            <person name="Hattori M."/>
            <person name="Kanai A."/>
            <person name="Atomi H."/>
            <person name="Takai K."/>
            <person name="Takami H."/>
        </authorList>
    </citation>
    <scope>NUCLEOTIDE SEQUENCE [LARGE SCALE GENOMIC DNA]</scope>
</reference>
<evidence type="ECO:0000256" key="2">
    <source>
        <dbReference type="SAM" id="Phobius"/>
    </source>
</evidence>
<keyword evidence="2" id="KW-0812">Transmembrane</keyword>
<accession>E6P7I2</accession>
<feature type="compositionally biased region" description="Basic residues" evidence="1">
    <location>
        <begin position="105"/>
        <end position="131"/>
    </location>
</feature>
<organism evidence="3 4">
    <name type="scientific">Caldiarchaeum subterraneum</name>
    <dbReference type="NCBI Taxonomy" id="311458"/>
    <lineage>
        <taxon>Archaea</taxon>
        <taxon>Nitrososphaerota</taxon>
        <taxon>Candidatus Caldarchaeales</taxon>
        <taxon>Candidatus Caldarchaeaceae</taxon>
        <taxon>Candidatus Caldarchaeum</taxon>
    </lineage>
</organism>
<evidence type="ECO:0000256" key="1">
    <source>
        <dbReference type="SAM" id="MobiDB-lite"/>
    </source>
</evidence>